<dbReference type="RefSeq" id="WP_338531460.1">
    <property type="nucleotide sequence ID" value="NZ_CP030941.1"/>
</dbReference>
<dbReference type="EMBL" id="CP030941">
    <property type="protein sequence ID" value="UUP19289.1"/>
    <property type="molecule type" value="Genomic_DNA"/>
</dbReference>
<dbReference type="PROSITE" id="PS51186">
    <property type="entry name" value="GNAT"/>
    <property type="match status" value="1"/>
</dbReference>
<dbReference type="InterPro" id="IPR000182">
    <property type="entry name" value="GNAT_dom"/>
</dbReference>
<dbReference type="Gene3D" id="3.40.630.30">
    <property type="match status" value="1"/>
</dbReference>
<dbReference type="Proteomes" id="UP001342418">
    <property type="component" value="Chromosome"/>
</dbReference>
<name>A0ABY5MR07_9HYPH</name>
<protein>
    <recommendedName>
        <fullName evidence="1">N-acetyltransferase domain-containing protein</fullName>
    </recommendedName>
</protein>
<evidence type="ECO:0000313" key="2">
    <source>
        <dbReference type="EMBL" id="UUP19289.1"/>
    </source>
</evidence>
<organism evidence="2 3">
    <name type="scientific">Nitratireductor thuwali</name>
    <dbReference type="NCBI Taxonomy" id="2267699"/>
    <lineage>
        <taxon>Bacteria</taxon>
        <taxon>Pseudomonadati</taxon>
        <taxon>Pseudomonadota</taxon>
        <taxon>Alphaproteobacteria</taxon>
        <taxon>Hyphomicrobiales</taxon>
        <taxon>Phyllobacteriaceae</taxon>
        <taxon>Nitratireductor</taxon>
    </lineage>
</organism>
<dbReference type="InterPro" id="IPR016181">
    <property type="entry name" value="Acyl_CoA_acyltransferase"/>
</dbReference>
<dbReference type="SUPFAM" id="SSF55729">
    <property type="entry name" value="Acyl-CoA N-acyltransferases (Nat)"/>
    <property type="match status" value="1"/>
</dbReference>
<feature type="domain" description="N-acetyltransferase" evidence="1">
    <location>
        <begin position="40"/>
        <end position="189"/>
    </location>
</feature>
<gene>
    <name evidence="2" type="ORF">NTH_03785</name>
</gene>
<dbReference type="Pfam" id="PF00583">
    <property type="entry name" value="Acetyltransf_1"/>
    <property type="match status" value="1"/>
</dbReference>
<keyword evidence="3" id="KW-1185">Reference proteome</keyword>
<sequence>MTGEKSQAAETLSATVTRLEMTQPPSVHPPPPMGEPLAVMRCRSMPLHYYRYLYDRVGRKWHWTAALQLSDAELEARLKDEKTDIRVLYLDGAPAGYFEICRPGPHETVLVHFGLMEHAIGRGLARWFLGEAIRAGWETGPLKMSVETCTLDHPAALGLYQKMGFEPVRRRQDSVRKLSPAARKEALYR</sequence>
<accession>A0ABY5MR07</accession>
<proteinExistence type="predicted"/>
<reference evidence="2 3" key="1">
    <citation type="submission" date="2018-07" db="EMBL/GenBank/DDBJ databases">
        <title>Genome sequence of Nitratireductor thuwali#1536.</title>
        <authorList>
            <person name="Michoud G."/>
            <person name="Merlino G."/>
            <person name="Sefrji F.O."/>
            <person name="Daffonchio D."/>
        </authorList>
    </citation>
    <scope>NUCLEOTIDE SEQUENCE [LARGE SCALE GENOMIC DNA]</scope>
    <source>
        <strain evidence="3">Nit1536</strain>
    </source>
</reference>
<evidence type="ECO:0000313" key="3">
    <source>
        <dbReference type="Proteomes" id="UP001342418"/>
    </source>
</evidence>
<evidence type="ECO:0000259" key="1">
    <source>
        <dbReference type="PROSITE" id="PS51186"/>
    </source>
</evidence>